<dbReference type="Proteomes" id="UP001214576">
    <property type="component" value="Unassembled WGS sequence"/>
</dbReference>
<gene>
    <name evidence="2" type="ORF">MG293_010285</name>
</gene>
<comment type="caution">
    <text evidence="2">The sequence shown here is derived from an EMBL/GenBank/DDBJ whole genome shotgun (WGS) entry which is preliminary data.</text>
</comment>
<reference evidence="2" key="1">
    <citation type="submission" date="2022-03" db="EMBL/GenBank/DDBJ databases">
        <title>Genomic analyses of argali, domestic sheep and their hybrids provide insights into chromosomal evolution, heterosis and genetic basis of agronomic traits.</title>
        <authorList>
            <person name="Li M."/>
        </authorList>
    </citation>
    <scope>NUCLEOTIDE SEQUENCE</scope>
    <source>
        <strain evidence="2">CAU-MHL-2022a</strain>
        <tissue evidence="2">Skin</tissue>
    </source>
</reference>
<protein>
    <submittedName>
        <fullName evidence="2">Uncharacterized protein</fullName>
    </submittedName>
</protein>
<sequence>MDAADVRHNILSEYSQLQKITVSQPSLDNGTAQNSWQSLHQSAQKAARKEKTLGNALDCPAFASSESSLERADIKVERGVETIPEVRGIVKDTKPQRQSKNSGPHSEHEPYGSEPYLGGLSVPSSVDEESSYFISATLSWPVPAWDILVVELSLVQGDGESLGKGRPSKRSAAPGTADLQGVRPHHLDSSSSLEHRQERPTESLRAEARKENEGFGLGLWKLKGHSRENMQKTGGYVGLGDEKEKRAVARISEERHACDL</sequence>
<dbReference type="EMBL" id="JAKZEL010000010">
    <property type="protein sequence ID" value="KAI4539890.1"/>
    <property type="molecule type" value="Genomic_DNA"/>
</dbReference>
<organism evidence="2 3">
    <name type="scientific">Ovis ammon polii</name>
    <dbReference type="NCBI Taxonomy" id="230172"/>
    <lineage>
        <taxon>Eukaryota</taxon>
        <taxon>Metazoa</taxon>
        <taxon>Chordata</taxon>
        <taxon>Craniata</taxon>
        <taxon>Vertebrata</taxon>
        <taxon>Euteleostomi</taxon>
        <taxon>Mammalia</taxon>
        <taxon>Eutheria</taxon>
        <taxon>Laurasiatheria</taxon>
        <taxon>Artiodactyla</taxon>
        <taxon>Ruminantia</taxon>
        <taxon>Pecora</taxon>
        <taxon>Bovidae</taxon>
        <taxon>Caprinae</taxon>
        <taxon>Ovis</taxon>
    </lineage>
</organism>
<keyword evidence="3" id="KW-1185">Reference proteome</keyword>
<feature type="region of interest" description="Disordered" evidence="1">
    <location>
        <begin position="85"/>
        <end position="121"/>
    </location>
</feature>
<name>A0AAD4Y6S2_OVIAM</name>
<feature type="compositionally biased region" description="Basic and acidic residues" evidence="1">
    <location>
        <begin position="185"/>
        <end position="210"/>
    </location>
</feature>
<feature type="compositionally biased region" description="Polar residues" evidence="1">
    <location>
        <begin position="25"/>
        <end position="44"/>
    </location>
</feature>
<feature type="region of interest" description="Disordered" evidence="1">
    <location>
        <begin position="158"/>
        <end position="210"/>
    </location>
</feature>
<accession>A0AAD4Y6S2</accession>
<evidence type="ECO:0000256" key="1">
    <source>
        <dbReference type="SAM" id="MobiDB-lite"/>
    </source>
</evidence>
<evidence type="ECO:0000313" key="3">
    <source>
        <dbReference type="Proteomes" id="UP001214576"/>
    </source>
</evidence>
<evidence type="ECO:0000313" key="2">
    <source>
        <dbReference type="EMBL" id="KAI4539890.1"/>
    </source>
</evidence>
<dbReference type="AlphaFoldDB" id="A0AAD4Y6S2"/>
<feature type="region of interest" description="Disordered" evidence="1">
    <location>
        <begin position="25"/>
        <end position="51"/>
    </location>
</feature>
<proteinExistence type="predicted"/>